<keyword evidence="9" id="KW-1185">Reference proteome</keyword>
<dbReference type="InterPro" id="IPR036390">
    <property type="entry name" value="WH_DNA-bd_sf"/>
</dbReference>
<comment type="caution">
    <text evidence="8">The sequence shown here is derived from an EMBL/GenBank/DDBJ whole genome shotgun (WGS) entry which is preliminary data.</text>
</comment>
<evidence type="ECO:0000256" key="2">
    <source>
        <dbReference type="ARBA" id="ARBA00022490"/>
    </source>
</evidence>
<evidence type="ECO:0000256" key="5">
    <source>
        <dbReference type="ARBA" id="ARBA00023134"/>
    </source>
</evidence>
<evidence type="ECO:0000313" key="8">
    <source>
        <dbReference type="EMBL" id="OCC14493.1"/>
    </source>
</evidence>
<dbReference type="Pfam" id="PF00009">
    <property type="entry name" value="GTP_EFTU"/>
    <property type="match status" value="1"/>
</dbReference>
<evidence type="ECO:0000256" key="6">
    <source>
        <dbReference type="SAM" id="MobiDB-lite"/>
    </source>
</evidence>
<feature type="region of interest" description="Disordered" evidence="6">
    <location>
        <begin position="638"/>
        <end position="661"/>
    </location>
</feature>
<dbReference type="InterPro" id="IPR009000">
    <property type="entry name" value="Transl_B-barrel_sf"/>
</dbReference>
<dbReference type="Gene3D" id="2.40.30.10">
    <property type="entry name" value="Translation factors"/>
    <property type="match status" value="1"/>
</dbReference>
<proteinExistence type="predicted"/>
<keyword evidence="3" id="KW-0547">Nucleotide-binding</keyword>
<dbReference type="SUPFAM" id="SSF50465">
    <property type="entry name" value="EF-Tu/eEF-1alpha/eIF2-gamma C-terminal domain"/>
    <property type="match status" value="1"/>
</dbReference>
<accession>A0A1B9F3Q4</accession>
<dbReference type="GO" id="GO:0003924">
    <property type="term" value="F:GTPase activity"/>
    <property type="evidence" value="ECO:0007669"/>
    <property type="project" value="InterPro"/>
</dbReference>
<evidence type="ECO:0000256" key="3">
    <source>
        <dbReference type="ARBA" id="ARBA00022741"/>
    </source>
</evidence>
<keyword evidence="5" id="KW-0342">GTP-binding</keyword>
<dbReference type="AlphaFoldDB" id="A0A1B9F3Q4"/>
<keyword evidence="8" id="KW-0251">Elongation factor</keyword>
<organism evidence="8 9">
    <name type="scientific">Dissulfuribacter thermophilus</name>
    <dbReference type="NCBI Taxonomy" id="1156395"/>
    <lineage>
        <taxon>Bacteria</taxon>
        <taxon>Pseudomonadati</taxon>
        <taxon>Thermodesulfobacteriota</taxon>
        <taxon>Dissulfuribacteria</taxon>
        <taxon>Dissulfuribacterales</taxon>
        <taxon>Dissulfuribacteraceae</taxon>
        <taxon>Dissulfuribacter</taxon>
    </lineage>
</organism>
<dbReference type="SUPFAM" id="SSF50447">
    <property type="entry name" value="Translation proteins"/>
    <property type="match status" value="1"/>
</dbReference>
<sequence length="661" mass="74439">MTRSLIVGVAGHVDHGKTSLVKALTGVDLDREPEEKRRGLTINVGHTTLDLDSGTIFFVDVPGHQAYLHNTVRGLWGIEAAILVIAADEGVMPQTLEHLSVIEAIGVSKGIVVITKVDLVDEEILPLAEEEARRLVKDTFLNDAPIIHFSSSTGTGRLELTRALESILSGNSPSHEDRPFMMPVDGVFPVAGYGTVVTGSIASGRICTDSEIEIYPCHVLDKVRCIQTGRRWTDSVKAGMRAGINLRRISHTQIKKGMVLGQPGRLAQGRFFNAEIRLRDYVKQPLKNYSTIRVFCGSSHKLARLVLMDREVLMPGDRGFCQLRFKDEVAALSFFPLVIASLSPVRILGGGLILEVSRRKWRTRDQERVDYLRLLSQGEAPDIVLTILEESYTTPIELEKIAITSGRSLQETKDLMMQLVKKHKVLCIGERFYLRRHFEALIQTAIDMVSDFHQSHPDHLGISLEEIRNRFSTLDGQLKDVLLETLRQDKKLEPVGSDRLRLAGFRPHLPKNLLEISHYIVSLLEKMEPKPVTLSNILERLGSPNEADVRRVLSFLIRTDKVVRIFHAKKGNREEFITTEYLERIKRDVEKHICSNGRLTFDDTAKVIPIGRVRFNILDYLDSIGFTRRLNDMSRVMNEPKSLSGRGPHRFSGEKKGHSLQ</sequence>
<keyword evidence="4" id="KW-0648">Protein biosynthesis</keyword>
<dbReference type="Gene3D" id="3.40.50.300">
    <property type="entry name" value="P-loop containing nucleotide triphosphate hydrolases"/>
    <property type="match status" value="1"/>
</dbReference>
<dbReference type="Proteomes" id="UP000093080">
    <property type="component" value="Unassembled WGS sequence"/>
</dbReference>
<evidence type="ECO:0000313" key="9">
    <source>
        <dbReference type="Proteomes" id="UP000093080"/>
    </source>
</evidence>
<feature type="domain" description="Tr-type G" evidence="7">
    <location>
        <begin position="2"/>
        <end position="174"/>
    </location>
</feature>
<dbReference type="GO" id="GO:0001514">
    <property type="term" value="P:selenocysteine incorporation"/>
    <property type="evidence" value="ECO:0007669"/>
    <property type="project" value="InterPro"/>
</dbReference>
<evidence type="ECO:0000256" key="1">
    <source>
        <dbReference type="ARBA" id="ARBA00004496"/>
    </source>
</evidence>
<dbReference type="InterPro" id="IPR015190">
    <property type="entry name" value="Elong_fac_SelB-wing-hlx_typ-2"/>
</dbReference>
<dbReference type="GO" id="GO:0003746">
    <property type="term" value="F:translation elongation factor activity"/>
    <property type="evidence" value="ECO:0007669"/>
    <property type="project" value="UniProtKB-KW"/>
</dbReference>
<feature type="compositionally biased region" description="Basic and acidic residues" evidence="6">
    <location>
        <begin position="651"/>
        <end position="661"/>
    </location>
</feature>
<dbReference type="EMBL" id="MAGO01000011">
    <property type="protein sequence ID" value="OCC14493.1"/>
    <property type="molecule type" value="Genomic_DNA"/>
</dbReference>
<dbReference type="InterPro" id="IPR005225">
    <property type="entry name" value="Small_GTP-bd"/>
</dbReference>
<dbReference type="InterPro" id="IPR027417">
    <property type="entry name" value="P-loop_NTPase"/>
</dbReference>
<dbReference type="SUPFAM" id="SSF52540">
    <property type="entry name" value="P-loop containing nucleoside triphosphate hydrolases"/>
    <property type="match status" value="1"/>
</dbReference>
<dbReference type="PROSITE" id="PS51722">
    <property type="entry name" value="G_TR_2"/>
    <property type="match status" value="1"/>
</dbReference>
<keyword evidence="2" id="KW-0963">Cytoplasm</keyword>
<dbReference type="GO" id="GO:0005737">
    <property type="term" value="C:cytoplasm"/>
    <property type="evidence" value="ECO:0007669"/>
    <property type="project" value="UniProtKB-SubCell"/>
</dbReference>
<dbReference type="STRING" id="1156395.DBT_2034"/>
<dbReference type="PANTHER" id="PTHR43721:SF9">
    <property type="entry name" value="GTP-BINDING PROTEIN 1"/>
    <property type="match status" value="1"/>
</dbReference>
<evidence type="ECO:0000256" key="4">
    <source>
        <dbReference type="ARBA" id="ARBA00022917"/>
    </source>
</evidence>
<dbReference type="GO" id="GO:0005525">
    <property type="term" value="F:GTP binding"/>
    <property type="evidence" value="ECO:0007669"/>
    <property type="project" value="UniProtKB-KW"/>
</dbReference>
<dbReference type="CDD" id="cd04171">
    <property type="entry name" value="SelB"/>
    <property type="match status" value="1"/>
</dbReference>
<dbReference type="PATRIC" id="fig|1156395.6.peg.2058"/>
<dbReference type="RefSeq" id="WP_067619779.1">
    <property type="nucleotide sequence ID" value="NZ_MAGO01000011.1"/>
</dbReference>
<dbReference type="NCBIfam" id="TIGR00475">
    <property type="entry name" value="selB"/>
    <property type="match status" value="1"/>
</dbReference>
<comment type="subcellular location">
    <subcellularLocation>
        <location evidence="1">Cytoplasm</location>
    </subcellularLocation>
</comment>
<reference evidence="8 9" key="1">
    <citation type="submission" date="2016-06" db="EMBL/GenBank/DDBJ databases">
        <title>Respiratory ammonification of nitrate coupled to the oxidation of elemental sulfur in deep-sea autotrophic thermophilic bacteria.</title>
        <authorList>
            <person name="Slobodkina G.B."/>
            <person name="Mardanov A.V."/>
            <person name="Ravin N.V."/>
            <person name="Frolova A.A."/>
            <person name="Viryasiv M.B."/>
            <person name="Chernyh N.A."/>
            <person name="Bonch-Osmolovskaya E.A."/>
            <person name="Slobodkin A.I."/>
        </authorList>
    </citation>
    <scope>NUCLEOTIDE SEQUENCE [LARGE SCALE GENOMIC DNA]</scope>
    <source>
        <strain evidence="8 9">S69</strain>
    </source>
</reference>
<gene>
    <name evidence="8" type="ORF">DBT_2034</name>
</gene>
<protein>
    <submittedName>
        <fullName evidence="8">Selenocysteine-specific translation elongation factor</fullName>
    </submittedName>
</protein>
<evidence type="ECO:0000259" key="7">
    <source>
        <dbReference type="PROSITE" id="PS51722"/>
    </source>
</evidence>
<dbReference type="NCBIfam" id="TIGR00231">
    <property type="entry name" value="small_GTP"/>
    <property type="match status" value="1"/>
</dbReference>
<dbReference type="InterPro" id="IPR000795">
    <property type="entry name" value="T_Tr_GTP-bd_dom"/>
</dbReference>
<dbReference type="Gene3D" id="1.10.10.2770">
    <property type="match status" value="1"/>
</dbReference>
<dbReference type="InterPro" id="IPR050055">
    <property type="entry name" value="EF-Tu_GTPase"/>
</dbReference>
<name>A0A1B9F3Q4_9BACT</name>
<dbReference type="PANTHER" id="PTHR43721">
    <property type="entry name" value="ELONGATION FACTOR TU-RELATED"/>
    <property type="match status" value="1"/>
</dbReference>
<dbReference type="InterPro" id="IPR009001">
    <property type="entry name" value="Transl_elong_EF1A/Init_IF2_C"/>
</dbReference>
<dbReference type="InterPro" id="IPR004535">
    <property type="entry name" value="Transl_elong_SelB"/>
</dbReference>
<dbReference type="OrthoDB" id="9803139at2"/>
<dbReference type="SUPFAM" id="SSF46785">
    <property type="entry name" value="Winged helix' DNA-binding domain"/>
    <property type="match status" value="1"/>
</dbReference>
<dbReference type="Pfam" id="PF09106">
    <property type="entry name" value="WHD_2nd_SelB"/>
    <property type="match status" value="1"/>
</dbReference>
<dbReference type="GO" id="GO:0003723">
    <property type="term" value="F:RNA binding"/>
    <property type="evidence" value="ECO:0007669"/>
    <property type="project" value="InterPro"/>
</dbReference>